<protein>
    <recommendedName>
        <fullName evidence="2">DRBM domain-containing protein</fullName>
    </recommendedName>
</protein>
<evidence type="ECO:0000313" key="3">
    <source>
        <dbReference type="EMBL" id="NWO23218.1"/>
    </source>
</evidence>
<comment type="caution">
    <text evidence="3">The sequence shown here is derived from an EMBL/GenBank/DDBJ whole genome shotgun (WGS) entry which is preliminary data.</text>
</comment>
<evidence type="ECO:0000256" key="1">
    <source>
        <dbReference type="PROSITE-ProRule" id="PRU00266"/>
    </source>
</evidence>
<evidence type="ECO:0000259" key="2">
    <source>
        <dbReference type="PROSITE" id="PS50137"/>
    </source>
</evidence>
<organism evidence="3 4">
    <name type="scientific">Mogibacterium timidum</name>
    <dbReference type="NCBI Taxonomy" id="35519"/>
    <lineage>
        <taxon>Bacteria</taxon>
        <taxon>Bacillati</taxon>
        <taxon>Bacillota</taxon>
        <taxon>Clostridia</taxon>
        <taxon>Peptostreptococcales</taxon>
        <taxon>Anaerovoracaceae</taxon>
        <taxon>Mogibacterium</taxon>
    </lineage>
</organism>
<dbReference type="InterPro" id="IPR014720">
    <property type="entry name" value="dsRBD_dom"/>
</dbReference>
<sequence>MEARKAACKLAYEYIEKNHLYLTISDEIEEPSKEMAINQLEMLARRGYFAIPEYKYLKRHNENGNPVWEVHCYINEAPCSFYKIASSKKEAKKAVAYKMLQYVLENWN</sequence>
<keyword evidence="1" id="KW-0694">RNA-binding</keyword>
<gene>
    <name evidence="3" type="ORF">HW270_03865</name>
</gene>
<dbReference type="SUPFAM" id="SSF54768">
    <property type="entry name" value="dsRNA-binding domain-like"/>
    <property type="match status" value="1"/>
</dbReference>
<dbReference type="RefSeq" id="WP_178978389.1">
    <property type="nucleotide sequence ID" value="NZ_JABXYR010000001.1"/>
</dbReference>
<dbReference type="Gene3D" id="3.30.160.20">
    <property type="match status" value="1"/>
</dbReference>
<feature type="domain" description="DRBM" evidence="2">
    <location>
        <begin position="35"/>
        <end position="105"/>
    </location>
</feature>
<evidence type="ECO:0000313" key="4">
    <source>
        <dbReference type="Proteomes" id="UP000526307"/>
    </source>
</evidence>
<accession>A0A7Y8VRD7</accession>
<name>A0A7Y8VRD7_9FIRM</name>
<proteinExistence type="predicted"/>
<dbReference type="Pfam" id="PF00035">
    <property type="entry name" value="dsrm"/>
    <property type="match status" value="1"/>
</dbReference>
<keyword evidence="4" id="KW-1185">Reference proteome</keyword>
<reference evidence="3 4" key="1">
    <citation type="submission" date="2020-06" db="EMBL/GenBank/DDBJ databases">
        <title>Mogibacterium timidum strain W9173 genomic sequence.</title>
        <authorList>
            <person name="Wade W.G."/>
            <person name="Johnston C.D."/>
            <person name="Chen T."/>
            <person name="Dewhirst F.E."/>
        </authorList>
    </citation>
    <scope>NUCLEOTIDE SEQUENCE [LARGE SCALE GENOMIC DNA]</scope>
    <source>
        <strain evidence="3 4">W9173</strain>
    </source>
</reference>
<dbReference type="AlphaFoldDB" id="A0A7Y8VRD7"/>
<dbReference type="GO" id="GO:0003723">
    <property type="term" value="F:RNA binding"/>
    <property type="evidence" value="ECO:0007669"/>
    <property type="project" value="UniProtKB-UniRule"/>
</dbReference>
<dbReference type="PROSITE" id="PS50137">
    <property type="entry name" value="DS_RBD"/>
    <property type="match status" value="1"/>
</dbReference>
<dbReference type="EMBL" id="JABXYR010000001">
    <property type="protein sequence ID" value="NWO23218.1"/>
    <property type="molecule type" value="Genomic_DNA"/>
</dbReference>
<dbReference type="SMART" id="SM00358">
    <property type="entry name" value="DSRM"/>
    <property type="match status" value="1"/>
</dbReference>
<dbReference type="Proteomes" id="UP000526307">
    <property type="component" value="Unassembled WGS sequence"/>
</dbReference>